<keyword evidence="3" id="KW-1185">Reference proteome</keyword>
<evidence type="ECO:0000313" key="3">
    <source>
        <dbReference type="Proteomes" id="UP001220509"/>
    </source>
</evidence>
<sequence>MRHKNVAKGKFSNSGVFSNVGYIHSRSLRNSKSMPSASNSSSSIYIGPAPDGTNQEYNRVISGHVNYKKPSFA</sequence>
<proteinExistence type="predicted"/>
<evidence type="ECO:0000256" key="1">
    <source>
        <dbReference type="SAM" id="MobiDB-lite"/>
    </source>
</evidence>
<accession>A0AAX3M342</accession>
<organism evidence="2 3">
    <name type="scientific">Paenibacillus kyungheensis</name>
    <dbReference type="NCBI Taxonomy" id="1452732"/>
    <lineage>
        <taxon>Bacteria</taxon>
        <taxon>Bacillati</taxon>
        <taxon>Bacillota</taxon>
        <taxon>Bacilli</taxon>
        <taxon>Bacillales</taxon>
        <taxon>Paenibacillaceae</taxon>
        <taxon>Paenibacillus</taxon>
    </lineage>
</organism>
<dbReference type="Proteomes" id="UP001220509">
    <property type="component" value="Chromosome"/>
</dbReference>
<dbReference type="AlphaFoldDB" id="A0AAX3M342"/>
<dbReference type="RefSeq" id="WP_273614903.1">
    <property type="nucleotide sequence ID" value="NZ_CP117416.1"/>
</dbReference>
<feature type="compositionally biased region" description="Low complexity" evidence="1">
    <location>
        <begin position="31"/>
        <end position="43"/>
    </location>
</feature>
<feature type="region of interest" description="Disordered" evidence="1">
    <location>
        <begin position="28"/>
        <end position="51"/>
    </location>
</feature>
<reference evidence="2 3" key="1">
    <citation type="submission" date="2023-02" db="EMBL/GenBank/DDBJ databases">
        <title>Genome sequence of Paenibacillus kyungheensis KACC 18744.</title>
        <authorList>
            <person name="Kim S."/>
            <person name="Heo J."/>
            <person name="Kwon S.-W."/>
        </authorList>
    </citation>
    <scope>NUCLEOTIDE SEQUENCE [LARGE SCALE GENOMIC DNA]</scope>
    <source>
        <strain evidence="2 3">KACC 18744</strain>
    </source>
</reference>
<dbReference type="KEGG" id="pka:PQ456_03655"/>
<dbReference type="EMBL" id="CP117416">
    <property type="protein sequence ID" value="WCT56629.1"/>
    <property type="molecule type" value="Genomic_DNA"/>
</dbReference>
<name>A0AAX3M342_9BACL</name>
<protein>
    <submittedName>
        <fullName evidence="2">Uncharacterized protein</fullName>
    </submittedName>
</protein>
<gene>
    <name evidence="2" type="ORF">PQ456_03655</name>
</gene>
<evidence type="ECO:0000313" key="2">
    <source>
        <dbReference type="EMBL" id="WCT56629.1"/>
    </source>
</evidence>